<proteinExistence type="predicted"/>
<dbReference type="EMBL" id="MHJJ01000005">
    <property type="protein sequence ID" value="OGY66019.1"/>
    <property type="molecule type" value="Genomic_DNA"/>
</dbReference>
<accession>A0A1G1ZNL7</accession>
<sequence length="158" mass="18162">MGNGRSRKLFLSFTELLRQMRDEKITPSDLDTGLYFFFCAPGHVFDTGKGGWDNEAELIFKDCPKRGRQTLKKIRTALAKAMEENRSRSWLNDIKRFAQAYKGGKFPEYLYVLLNELLEANGYPPLPISSLDGEEYNRARIKQIIKRLKIGLDAIGPR</sequence>
<evidence type="ECO:0000313" key="1">
    <source>
        <dbReference type="EMBL" id="OGY66019.1"/>
    </source>
</evidence>
<dbReference type="AlphaFoldDB" id="A0A1G1ZNL7"/>
<dbReference type="Proteomes" id="UP000177942">
    <property type="component" value="Unassembled WGS sequence"/>
</dbReference>
<name>A0A1G1ZNL7_9BACT</name>
<gene>
    <name evidence="1" type="ORF">A3A16_01385</name>
</gene>
<evidence type="ECO:0000313" key="2">
    <source>
        <dbReference type="Proteomes" id="UP000177942"/>
    </source>
</evidence>
<protein>
    <submittedName>
        <fullName evidence="1">Uncharacterized protein</fullName>
    </submittedName>
</protein>
<comment type="caution">
    <text evidence="1">The sequence shown here is derived from an EMBL/GenBank/DDBJ whole genome shotgun (WGS) entry which is preliminary data.</text>
</comment>
<reference evidence="1 2" key="1">
    <citation type="journal article" date="2016" name="Nat. Commun.">
        <title>Thousands of microbial genomes shed light on interconnected biogeochemical processes in an aquifer system.</title>
        <authorList>
            <person name="Anantharaman K."/>
            <person name="Brown C.T."/>
            <person name="Hug L.A."/>
            <person name="Sharon I."/>
            <person name="Castelle C.J."/>
            <person name="Probst A.J."/>
            <person name="Thomas B.C."/>
            <person name="Singh A."/>
            <person name="Wilkins M.J."/>
            <person name="Karaoz U."/>
            <person name="Brodie E.L."/>
            <person name="Williams K.H."/>
            <person name="Hubbard S.S."/>
            <person name="Banfield J.F."/>
        </authorList>
    </citation>
    <scope>NUCLEOTIDE SEQUENCE [LARGE SCALE GENOMIC DNA]</scope>
</reference>
<dbReference type="STRING" id="1798407.A3A16_01385"/>
<organism evidence="1 2">
    <name type="scientific">Candidatus Harrisonbacteria bacterium RIFCSPLOWO2_01_FULL_44_18</name>
    <dbReference type="NCBI Taxonomy" id="1798407"/>
    <lineage>
        <taxon>Bacteria</taxon>
        <taxon>Candidatus Harrisoniibacteriota</taxon>
    </lineage>
</organism>